<name>A0AA49KA83_9SCOR</name>
<comment type="subcellular location">
    <subcellularLocation>
        <location evidence="1">Secreted</location>
    </subcellularLocation>
</comment>
<reference evidence="4" key="1">
    <citation type="submission" date="2023-01" db="EMBL/GenBank/DDBJ databases">
        <title>Tityus melici venom characterization: a new scorpion of medical importance.</title>
        <authorList>
            <person name="Kalapothakis Y."/>
            <person name="Miranda K."/>
            <person name="Aragao M."/>
            <person name="Larangote D."/>
            <person name="Braga-Pereira G."/>
            <person name="Noetzold M."/>
            <person name="Molina D."/>
            <person name="Langer R."/>
            <person name="Conceicao I.M."/>
            <person name="Guerra-Duarte C."/>
            <person name="Kalapothakis E."/>
            <person name="Chavez-Olortegui C."/>
            <person name="Borges A."/>
        </authorList>
    </citation>
    <scope>NUCLEOTIDE SEQUENCE</scope>
    <source>
        <strain evidence="4">Tme29</strain>
    </source>
</reference>
<keyword evidence="2" id="KW-0964">Secreted</keyword>
<evidence type="ECO:0000256" key="3">
    <source>
        <dbReference type="SAM" id="SignalP"/>
    </source>
</evidence>
<dbReference type="GO" id="GO:0005576">
    <property type="term" value="C:extracellular region"/>
    <property type="evidence" value="ECO:0007669"/>
    <property type="project" value="UniProtKB-SubCell"/>
</dbReference>
<dbReference type="AlphaFoldDB" id="A0AA49KA83"/>
<feature type="signal peptide" evidence="3">
    <location>
        <begin position="1"/>
        <end position="28"/>
    </location>
</feature>
<organism evidence="4">
    <name type="scientific">Tityus melici</name>
    <dbReference type="NCBI Taxonomy" id="3026321"/>
    <lineage>
        <taxon>Eukaryota</taxon>
        <taxon>Metazoa</taxon>
        <taxon>Ecdysozoa</taxon>
        <taxon>Arthropoda</taxon>
        <taxon>Chelicerata</taxon>
        <taxon>Arachnida</taxon>
        <taxon>Scorpiones</taxon>
        <taxon>Buthida</taxon>
        <taxon>Buthoidea</taxon>
        <taxon>Buthidae</taxon>
        <taxon>Tityus</taxon>
    </lineage>
</organism>
<dbReference type="EMBL" id="OQ368614">
    <property type="protein sequence ID" value="WLF82734.1"/>
    <property type="molecule type" value="mRNA"/>
</dbReference>
<evidence type="ECO:0000256" key="1">
    <source>
        <dbReference type="ARBA" id="ARBA00004613"/>
    </source>
</evidence>
<feature type="chain" id="PRO_5041442655" evidence="3">
    <location>
        <begin position="29"/>
        <end position="106"/>
    </location>
</feature>
<keyword evidence="3" id="KW-0732">Signal</keyword>
<dbReference type="InterPro" id="IPR036574">
    <property type="entry name" value="Scorpion_toxin-like_sf"/>
</dbReference>
<dbReference type="SUPFAM" id="SSF57095">
    <property type="entry name" value="Scorpion toxin-like"/>
    <property type="match status" value="1"/>
</dbReference>
<protein>
    <submittedName>
        <fullName evidence="4">NaTx</fullName>
    </submittedName>
</protein>
<proteinExistence type="evidence at transcript level"/>
<sequence>MSTLGCMVKSAMKIVILILFVLLIRVESKRNGYPDISDGKSSTCRTTVEDSEEDFCVNVCKNIQGRTGNCCLGTCFCFDLPDEQKIVDVMDTTIEYCEWEEEEEEE</sequence>
<dbReference type="CDD" id="cd23106">
    <property type="entry name" value="neurotoxins_LC_scorpion"/>
    <property type="match status" value="1"/>
</dbReference>
<evidence type="ECO:0000256" key="2">
    <source>
        <dbReference type="ARBA" id="ARBA00022525"/>
    </source>
</evidence>
<dbReference type="Gene3D" id="3.30.30.10">
    <property type="entry name" value="Knottin, scorpion toxin-like"/>
    <property type="match status" value="1"/>
</dbReference>
<evidence type="ECO:0000313" key="4">
    <source>
        <dbReference type="EMBL" id="WLF82734.1"/>
    </source>
</evidence>
<accession>A0AA49KA83</accession>